<dbReference type="InterPro" id="IPR010982">
    <property type="entry name" value="Lambda_DNA-bd_dom_sf"/>
</dbReference>
<evidence type="ECO:0000259" key="1">
    <source>
        <dbReference type="PROSITE" id="PS50943"/>
    </source>
</evidence>
<organism evidence="2 3">
    <name type="scientific">Mycobacterium asiaticum</name>
    <dbReference type="NCBI Taxonomy" id="1790"/>
    <lineage>
        <taxon>Bacteria</taxon>
        <taxon>Bacillati</taxon>
        <taxon>Actinomycetota</taxon>
        <taxon>Actinomycetes</taxon>
        <taxon>Mycobacteriales</taxon>
        <taxon>Mycobacteriaceae</taxon>
        <taxon>Mycobacterium</taxon>
    </lineage>
</organism>
<dbReference type="GO" id="GO:0003677">
    <property type="term" value="F:DNA binding"/>
    <property type="evidence" value="ECO:0007669"/>
    <property type="project" value="InterPro"/>
</dbReference>
<gene>
    <name evidence="2" type="ORF">A5635_18325</name>
</gene>
<name>A0A1A3NQ93_MYCAS</name>
<dbReference type="SMART" id="SM00530">
    <property type="entry name" value="HTH_XRE"/>
    <property type="match status" value="1"/>
</dbReference>
<dbReference type="AlphaFoldDB" id="A0A1A3NQ93"/>
<reference evidence="2 3" key="1">
    <citation type="submission" date="2016-06" db="EMBL/GenBank/DDBJ databases">
        <authorList>
            <person name="Kjaerup R.B."/>
            <person name="Dalgaard T.S."/>
            <person name="Juul-Madsen H.R."/>
        </authorList>
    </citation>
    <scope>NUCLEOTIDE SEQUENCE [LARGE SCALE GENOMIC DNA]</scope>
    <source>
        <strain evidence="2 3">1245335.1</strain>
    </source>
</reference>
<evidence type="ECO:0000313" key="3">
    <source>
        <dbReference type="Proteomes" id="UP000093819"/>
    </source>
</evidence>
<accession>A0A1A3NQ93</accession>
<proteinExistence type="predicted"/>
<dbReference type="Pfam" id="PF01381">
    <property type="entry name" value="HTH_3"/>
    <property type="match status" value="1"/>
</dbReference>
<dbReference type="EMBL" id="LZLR01000069">
    <property type="protein sequence ID" value="OBK24046.1"/>
    <property type="molecule type" value="Genomic_DNA"/>
</dbReference>
<feature type="domain" description="HTH cro/C1-type" evidence="1">
    <location>
        <begin position="28"/>
        <end position="86"/>
    </location>
</feature>
<dbReference type="PROSITE" id="PS50943">
    <property type="entry name" value="HTH_CROC1"/>
    <property type="match status" value="1"/>
</dbReference>
<dbReference type="Gene3D" id="1.10.260.40">
    <property type="entry name" value="lambda repressor-like DNA-binding domains"/>
    <property type="match status" value="1"/>
</dbReference>
<sequence>MYAVLMQHIESPRESDEERGSTFAERAKAARLRAGLTQQELSVRLNEAGVKLDTSAITRIEAGQREPRLSEALAISQVLGFCLDDLVRREDLDFYMSDVNRLMNESRAALVRMIRSVDPVADFVRRSPGSPGDQRLEDRFGDLIDRFIGDVTFENKAITRSRSDERLKRQLLRAVTQDILVKADDLPPAHERWFKDDIGMVPSSTGGWRRAEPPTQW</sequence>
<comment type="caution">
    <text evidence="2">The sequence shown here is derived from an EMBL/GenBank/DDBJ whole genome shotgun (WGS) entry which is preliminary data.</text>
</comment>
<dbReference type="SUPFAM" id="SSF47413">
    <property type="entry name" value="lambda repressor-like DNA-binding domains"/>
    <property type="match status" value="1"/>
</dbReference>
<dbReference type="InterPro" id="IPR001387">
    <property type="entry name" value="Cro/C1-type_HTH"/>
</dbReference>
<evidence type="ECO:0000313" key="2">
    <source>
        <dbReference type="EMBL" id="OBK24046.1"/>
    </source>
</evidence>
<dbReference type="Proteomes" id="UP000093819">
    <property type="component" value="Unassembled WGS sequence"/>
</dbReference>
<protein>
    <recommendedName>
        <fullName evidence="1">HTH cro/C1-type domain-containing protein</fullName>
    </recommendedName>
</protein>
<dbReference type="CDD" id="cd00093">
    <property type="entry name" value="HTH_XRE"/>
    <property type="match status" value="1"/>
</dbReference>